<comment type="caution">
    <text evidence="1">The sequence shown here is derived from an EMBL/GenBank/DDBJ whole genome shotgun (WGS) entry which is preliminary data.</text>
</comment>
<dbReference type="Proteomes" id="UP000447434">
    <property type="component" value="Chromosome 21"/>
</dbReference>
<proteinExistence type="predicted"/>
<keyword evidence="2" id="KW-1185">Reference proteome</keyword>
<gene>
    <name evidence="1" type="ORF">Lalb_Chr21g0314261</name>
</gene>
<dbReference type="AlphaFoldDB" id="A0A6A4NM57"/>
<sequence>MGVDFVVVDGWRLVSSSCCLGGFRAFICLDRRLWLLLGVMMKMCLMRIDDVDCF</sequence>
<dbReference type="EMBL" id="WOCE01000021">
    <property type="protein sequence ID" value="KAE9589941.1"/>
    <property type="molecule type" value="Genomic_DNA"/>
</dbReference>
<evidence type="ECO:0000313" key="2">
    <source>
        <dbReference type="Proteomes" id="UP000447434"/>
    </source>
</evidence>
<accession>A0A6A4NM57</accession>
<protein>
    <submittedName>
        <fullName evidence="1">Uncharacterized protein</fullName>
    </submittedName>
</protein>
<name>A0A6A4NM57_LUPAL</name>
<reference evidence="2" key="1">
    <citation type="journal article" date="2020" name="Nat. Commun.">
        <title>Genome sequence of the cluster root forming white lupin.</title>
        <authorList>
            <person name="Hufnagel B."/>
            <person name="Marques A."/>
            <person name="Soriano A."/>
            <person name="Marques L."/>
            <person name="Divol F."/>
            <person name="Doumas P."/>
            <person name="Sallet E."/>
            <person name="Mancinotti D."/>
            <person name="Carrere S."/>
            <person name="Marande W."/>
            <person name="Arribat S."/>
            <person name="Keller J."/>
            <person name="Huneau C."/>
            <person name="Blein T."/>
            <person name="Aime D."/>
            <person name="Laguerre M."/>
            <person name="Taylor J."/>
            <person name="Schubert V."/>
            <person name="Nelson M."/>
            <person name="Geu-Flores F."/>
            <person name="Crespi M."/>
            <person name="Gallardo-Guerrero K."/>
            <person name="Delaux P.-M."/>
            <person name="Salse J."/>
            <person name="Berges H."/>
            <person name="Guyot R."/>
            <person name="Gouzy J."/>
            <person name="Peret B."/>
        </authorList>
    </citation>
    <scope>NUCLEOTIDE SEQUENCE [LARGE SCALE GENOMIC DNA]</scope>
    <source>
        <strain evidence="2">cv. Amiga</strain>
    </source>
</reference>
<evidence type="ECO:0000313" key="1">
    <source>
        <dbReference type="EMBL" id="KAE9589941.1"/>
    </source>
</evidence>
<organism evidence="1 2">
    <name type="scientific">Lupinus albus</name>
    <name type="common">White lupine</name>
    <name type="synonym">Lupinus termis</name>
    <dbReference type="NCBI Taxonomy" id="3870"/>
    <lineage>
        <taxon>Eukaryota</taxon>
        <taxon>Viridiplantae</taxon>
        <taxon>Streptophyta</taxon>
        <taxon>Embryophyta</taxon>
        <taxon>Tracheophyta</taxon>
        <taxon>Spermatophyta</taxon>
        <taxon>Magnoliopsida</taxon>
        <taxon>eudicotyledons</taxon>
        <taxon>Gunneridae</taxon>
        <taxon>Pentapetalae</taxon>
        <taxon>rosids</taxon>
        <taxon>fabids</taxon>
        <taxon>Fabales</taxon>
        <taxon>Fabaceae</taxon>
        <taxon>Papilionoideae</taxon>
        <taxon>50 kb inversion clade</taxon>
        <taxon>genistoids sensu lato</taxon>
        <taxon>core genistoids</taxon>
        <taxon>Genisteae</taxon>
        <taxon>Lupinus</taxon>
    </lineage>
</organism>